<organism evidence="1 2">
    <name type="scientific">Marinobacter suaedae</name>
    <dbReference type="NCBI Taxonomy" id="3057675"/>
    <lineage>
        <taxon>Bacteria</taxon>
        <taxon>Pseudomonadati</taxon>
        <taxon>Pseudomonadota</taxon>
        <taxon>Gammaproteobacteria</taxon>
        <taxon>Pseudomonadales</taxon>
        <taxon>Marinobacteraceae</taxon>
        <taxon>Marinobacter</taxon>
    </lineage>
</organism>
<dbReference type="Gene3D" id="3.40.50.1000">
    <property type="entry name" value="HAD superfamily/HAD-like"/>
    <property type="match status" value="2"/>
</dbReference>
<dbReference type="Pfam" id="PF13242">
    <property type="entry name" value="Hydrolase_like"/>
    <property type="match status" value="1"/>
</dbReference>
<evidence type="ECO:0000313" key="2">
    <source>
        <dbReference type="Proteomes" id="UP001168640"/>
    </source>
</evidence>
<dbReference type="NCBIfam" id="TIGR01460">
    <property type="entry name" value="HAD-SF-IIA"/>
    <property type="match status" value="1"/>
</dbReference>
<proteinExistence type="predicted"/>
<dbReference type="InterPro" id="IPR023214">
    <property type="entry name" value="HAD_sf"/>
</dbReference>
<dbReference type="GO" id="GO:0016787">
    <property type="term" value="F:hydrolase activity"/>
    <property type="evidence" value="ECO:0007669"/>
    <property type="project" value="UniProtKB-KW"/>
</dbReference>
<dbReference type="InterPro" id="IPR006357">
    <property type="entry name" value="HAD-SF_hydro_IIA"/>
</dbReference>
<dbReference type="InterPro" id="IPR036412">
    <property type="entry name" value="HAD-like_sf"/>
</dbReference>
<keyword evidence="1" id="KW-0378">Hydrolase</keyword>
<evidence type="ECO:0000313" key="1">
    <source>
        <dbReference type="EMBL" id="MDO3720926.1"/>
    </source>
</evidence>
<accession>A0ABT8VY94</accession>
<dbReference type="Proteomes" id="UP001168640">
    <property type="component" value="Unassembled WGS sequence"/>
</dbReference>
<dbReference type="RefSeq" id="WP_302908998.1">
    <property type="nucleotide sequence ID" value="NZ_JAUMIS010000001.1"/>
</dbReference>
<dbReference type="PANTHER" id="PTHR19288">
    <property type="entry name" value="4-NITROPHENYLPHOSPHATASE-RELATED"/>
    <property type="match status" value="1"/>
</dbReference>
<comment type="caution">
    <text evidence="1">The sequence shown here is derived from an EMBL/GenBank/DDBJ whole genome shotgun (WGS) entry which is preliminary data.</text>
</comment>
<dbReference type="Pfam" id="PF13344">
    <property type="entry name" value="Hydrolase_6"/>
    <property type="match status" value="1"/>
</dbReference>
<sequence>MTPQAIFDRYEEIRWRLPLSGLLSSPLPKLPEHVNDLGEISARFDAFLFDAFGVLNVGEQAIEGAASRFRSLQAMGKDLYILTNSASYEKDSLVAKFRRLGFEVEAGNIISSREVMIHSLVAADIFSGSDINSWGVINVCNLADFPKNLQYESISGEGDAEAVSSNEPFLQADGYIFLSAAQWSDAAQAELLAHLKQNPKPVYVGNPDLVAPREGRFSLEPGYYAHELLDQTQCPVEFFGKPFGNTFSYAIERIRKNNALLPLDRILMLGDTLHTDILGGQASGIKTALVTDHGSYAGQDVDTYISKSEIVPDYILPSI</sequence>
<protein>
    <submittedName>
        <fullName evidence="1">HAD-IIA family hydrolase</fullName>
    </submittedName>
</protein>
<gene>
    <name evidence="1" type="ORF">QVZ43_04280</name>
</gene>
<dbReference type="EMBL" id="JAUMIS010000001">
    <property type="protein sequence ID" value="MDO3720926.1"/>
    <property type="molecule type" value="Genomic_DNA"/>
</dbReference>
<name>A0ABT8VY94_9GAMM</name>
<dbReference type="PANTHER" id="PTHR19288:SF90">
    <property type="entry name" value="OS08G0542600 PROTEIN"/>
    <property type="match status" value="1"/>
</dbReference>
<reference evidence="1" key="1">
    <citation type="submission" date="2023-07" db="EMBL/GenBank/DDBJ databases">
        <title>Marinobacter sp. chi1 genome sequencing and assembly.</title>
        <authorList>
            <person name="Park S."/>
        </authorList>
    </citation>
    <scope>NUCLEOTIDE SEQUENCE</scope>
    <source>
        <strain evidence="1">Chi1</strain>
    </source>
</reference>
<keyword evidence="2" id="KW-1185">Reference proteome</keyword>
<dbReference type="SUPFAM" id="SSF56784">
    <property type="entry name" value="HAD-like"/>
    <property type="match status" value="1"/>
</dbReference>